<dbReference type="EMBL" id="BOQP01000039">
    <property type="protein sequence ID" value="GIM79537.1"/>
    <property type="molecule type" value="Genomic_DNA"/>
</dbReference>
<dbReference type="InterPro" id="IPR005135">
    <property type="entry name" value="Endo/exonuclease/phosphatase"/>
</dbReference>
<organism evidence="10 11">
    <name type="scientific">Winogradskya consettensis</name>
    <dbReference type="NCBI Taxonomy" id="113560"/>
    <lineage>
        <taxon>Bacteria</taxon>
        <taxon>Bacillati</taxon>
        <taxon>Actinomycetota</taxon>
        <taxon>Actinomycetes</taxon>
        <taxon>Micromonosporales</taxon>
        <taxon>Micromonosporaceae</taxon>
        <taxon>Winogradskya</taxon>
    </lineage>
</organism>
<dbReference type="GO" id="GO:0046872">
    <property type="term" value="F:metal ion binding"/>
    <property type="evidence" value="ECO:0007669"/>
    <property type="project" value="UniProtKB-KW"/>
</dbReference>
<keyword evidence="4" id="KW-0479">Metal-binding</keyword>
<feature type="domain" description="Endonuclease/exonuclease/phosphatase" evidence="9">
    <location>
        <begin position="6"/>
        <end position="251"/>
    </location>
</feature>
<evidence type="ECO:0000256" key="3">
    <source>
        <dbReference type="ARBA" id="ARBA00022722"/>
    </source>
</evidence>
<dbReference type="GO" id="GO:0006302">
    <property type="term" value="P:double-strand break repair"/>
    <property type="evidence" value="ECO:0007669"/>
    <property type="project" value="TreeGrafter"/>
</dbReference>
<dbReference type="AlphaFoldDB" id="A0A919SW24"/>
<keyword evidence="6" id="KW-0378">Hydrolase</keyword>
<protein>
    <recommendedName>
        <fullName evidence="9">Endonuclease/exonuclease/phosphatase domain-containing protein</fullName>
    </recommendedName>
</protein>
<comment type="cofactor">
    <cofactor evidence="2">
        <name>Mg(2+)</name>
        <dbReference type="ChEBI" id="CHEBI:18420"/>
    </cofactor>
</comment>
<reference evidence="10" key="1">
    <citation type="submission" date="2021-03" db="EMBL/GenBank/DDBJ databases">
        <title>Whole genome shotgun sequence of Actinoplanes consettensis NBRC 14913.</title>
        <authorList>
            <person name="Komaki H."/>
            <person name="Tamura T."/>
        </authorList>
    </citation>
    <scope>NUCLEOTIDE SEQUENCE</scope>
    <source>
        <strain evidence="10">NBRC 14913</strain>
    </source>
</reference>
<dbReference type="Proteomes" id="UP000680865">
    <property type="component" value="Unassembled WGS sequence"/>
</dbReference>
<evidence type="ECO:0000256" key="2">
    <source>
        <dbReference type="ARBA" id="ARBA00001946"/>
    </source>
</evidence>
<evidence type="ECO:0000256" key="7">
    <source>
        <dbReference type="ARBA" id="ARBA00022842"/>
    </source>
</evidence>
<dbReference type="GO" id="GO:0003697">
    <property type="term" value="F:single-stranded DNA binding"/>
    <property type="evidence" value="ECO:0007669"/>
    <property type="project" value="TreeGrafter"/>
</dbReference>
<accession>A0A919SW24</accession>
<evidence type="ECO:0000256" key="8">
    <source>
        <dbReference type="ARBA" id="ARBA00023204"/>
    </source>
</evidence>
<evidence type="ECO:0000256" key="6">
    <source>
        <dbReference type="ARBA" id="ARBA00022801"/>
    </source>
</evidence>
<dbReference type="PANTHER" id="PTHR15822">
    <property type="entry name" value="TRAF AND TNF RECEPTOR-ASSOCIATED PROTEIN"/>
    <property type="match status" value="1"/>
</dbReference>
<dbReference type="PANTHER" id="PTHR15822:SF4">
    <property type="entry name" value="TYROSYL-DNA PHOSPHODIESTERASE 2"/>
    <property type="match status" value="1"/>
</dbReference>
<gene>
    <name evidence="10" type="ORF">Aco04nite_66000</name>
</gene>
<evidence type="ECO:0000313" key="11">
    <source>
        <dbReference type="Proteomes" id="UP000680865"/>
    </source>
</evidence>
<dbReference type="SUPFAM" id="SSF56219">
    <property type="entry name" value="DNase I-like"/>
    <property type="match status" value="1"/>
</dbReference>
<keyword evidence="5" id="KW-0227">DNA damage</keyword>
<dbReference type="GO" id="GO:0005737">
    <property type="term" value="C:cytoplasm"/>
    <property type="evidence" value="ECO:0007669"/>
    <property type="project" value="TreeGrafter"/>
</dbReference>
<keyword evidence="8" id="KW-0234">DNA repair</keyword>
<dbReference type="InterPro" id="IPR051547">
    <property type="entry name" value="TDP2-like"/>
</dbReference>
<proteinExistence type="predicted"/>
<dbReference type="RefSeq" id="WP_213001107.1">
    <property type="nucleotide sequence ID" value="NZ_BAAATW010000001.1"/>
</dbReference>
<evidence type="ECO:0000313" key="10">
    <source>
        <dbReference type="EMBL" id="GIM79537.1"/>
    </source>
</evidence>
<sequence>MTLRLVTWNIKTGGSGGRLDAVVALLTRERPDIVALQELRDFQRHDHQRMREVAGTLGMTAVLAPSAFGQPVAVLVRPPLTITHRSAVRWRLHHAAAAVTVPTPAGPLTVVSTHLNPFRPYRRLREAYWLAHRYRAPLTLITGDLNSLDPQTGHSERLSRLPDLYRRRHLARDGGPDTRAIAAFQTAGFTDLWRTAGEGDGLTVPTSKGGGHEFSNAGMRLDYLLARPALAARATRARVIRGDEAEWASDHYPLAVTLDL</sequence>
<evidence type="ECO:0000256" key="5">
    <source>
        <dbReference type="ARBA" id="ARBA00022763"/>
    </source>
</evidence>
<keyword evidence="11" id="KW-1185">Reference proteome</keyword>
<keyword evidence="7" id="KW-0460">Magnesium</keyword>
<evidence type="ECO:0000259" key="9">
    <source>
        <dbReference type="Pfam" id="PF03372"/>
    </source>
</evidence>
<evidence type="ECO:0000256" key="4">
    <source>
        <dbReference type="ARBA" id="ARBA00022723"/>
    </source>
</evidence>
<comment type="caution">
    <text evidence="10">The sequence shown here is derived from an EMBL/GenBank/DDBJ whole genome shotgun (WGS) entry which is preliminary data.</text>
</comment>
<keyword evidence="3" id="KW-0540">Nuclease</keyword>
<comment type="cofactor">
    <cofactor evidence="1">
        <name>Mn(2+)</name>
        <dbReference type="ChEBI" id="CHEBI:29035"/>
    </cofactor>
</comment>
<dbReference type="Gene3D" id="3.60.10.10">
    <property type="entry name" value="Endonuclease/exonuclease/phosphatase"/>
    <property type="match status" value="1"/>
</dbReference>
<name>A0A919SW24_9ACTN</name>
<dbReference type="InterPro" id="IPR036691">
    <property type="entry name" value="Endo/exonu/phosph_ase_sf"/>
</dbReference>
<dbReference type="Pfam" id="PF03372">
    <property type="entry name" value="Exo_endo_phos"/>
    <property type="match status" value="1"/>
</dbReference>
<evidence type="ECO:0000256" key="1">
    <source>
        <dbReference type="ARBA" id="ARBA00001936"/>
    </source>
</evidence>
<dbReference type="GO" id="GO:0070260">
    <property type="term" value="F:5'-tyrosyl-DNA phosphodiesterase activity"/>
    <property type="evidence" value="ECO:0007669"/>
    <property type="project" value="TreeGrafter"/>
</dbReference>
<dbReference type="GO" id="GO:0004518">
    <property type="term" value="F:nuclease activity"/>
    <property type="evidence" value="ECO:0007669"/>
    <property type="project" value="UniProtKB-KW"/>
</dbReference>